<protein>
    <submittedName>
        <fullName evidence="1">Uncharacterized protein</fullName>
    </submittedName>
</protein>
<proteinExistence type="predicted"/>
<accession>A0A7I8DZG2</accession>
<reference evidence="2" key="1">
    <citation type="submission" date="2020-09" db="EMBL/GenBank/DDBJ databases">
        <title>Complete genome sequencing of Faecalibacillus intestinalis strain 14EGH31.</title>
        <authorList>
            <person name="Sakamoto M."/>
            <person name="Murakami T."/>
            <person name="Mori H."/>
        </authorList>
    </citation>
    <scope>NUCLEOTIDE SEQUENCE [LARGE SCALE GENOMIC DNA]</scope>
    <source>
        <strain evidence="2">14EGH31</strain>
    </source>
</reference>
<gene>
    <name evidence="1" type="ORF">Fi14EGH31_11480</name>
</gene>
<evidence type="ECO:0000313" key="2">
    <source>
        <dbReference type="Proteomes" id="UP000593842"/>
    </source>
</evidence>
<dbReference type="RefSeq" id="WP_117813438.1">
    <property type="nucleotide sequence ID" value="NZ_AP024085.1"/>
</dbReference>
<dbReference type="AlphaFoldDB" id="A0A7I8DZG2"/>
<sequence length="111" mass="13429">MKIINKDDCLQSLNNIKMYGGINIPLSAFDTFDRLIEEHFSPQSLKFEELHENMWVYDVKNKCCIYIEEFTVDNQMMIIRYPMSNRDSNCEWCNFEENRYYPIQIPIIKEQ</sequence>
<dbReference type="Proteomes" id="UP000593842">
    <property type="component" value="Chromosome"/>
</dbReference>
<dbReference type="KEGG" id="fit:Fi14EGH31_11480"/>
<dbReference type="GeneID" id="70579582"/>
<name>A0A7I8DZG2_9FIRM</name>
<dbReference type="EMBL" id="AP024085">
    <property type="protein sequence ID" value="BCL57436.1"/>
    <property type="molecule type" value="Genomic_DNA"/>
</dbReference>
<evidence type="ECO:0000313" key="1">
    <source>
        <dbReference type="EMBL" id="BCL57436.1"/>
    </source>
</evidence>
<organism evidence="1 2">
    <name type="scientific">Faecalibacillus intestinalis</name>
    <dbReference type="NCBI Taxonomy" id="1982626"/>
    <lineage>
        <taxon>Bacteria</taxon>
        <taxon>Bacillati</taxon>
        <taxon>Bacillota</taxon>
        <taxon>Erysipelotrichia</taxon>
        <taxon>Erysipelotrichales</taxon>
        <taxon>Coprobacillaceae</taxon>
        <taxon>Faecalibacillus</taxon>
    </lineage>
</organism>